<dbReference type="Proteomes" id="UP000614239">
    <property type="component" value="Unassembled WGS sequence"/>
</dbReference>
<accession>A0A8H9H8K7</accession>
<gene>
    <name evidence="2" type="ORF">GCM10011612_08780</name>
</gene>
<keyword evidence="3" id="KW-1185">Reference proteome</keyword>
<reference evidence="2" key="1">
    <citation type="journal article" date="2014" name="Int. J. Syst. Evol. Microbiol.">
        <title>Complete genome sequence of Corynebacterium casei LMG S-19264T (=DSM 44701T), isolated from a smear-ripened cheese.</title>
        <authorList>
            <consortium name="US DOE Joint Genome Institute (JGI-PGF)"/>
            <person name="Walter F."/>
            <person name="Albersmeier A."/>
            <person name="Kalinowski J."/>
            <person name="Ruckert C."/>
        </authorList>
    </citation>
    <scope>NUCLEOTIDE SEQUENCE</scope>
    <source>
        <strain evidence="2">CGMCC 4.7372</strain>
    </source>
</reference>
<sequence length="54" mass="5577">MTIEAIDTEQLASRATSTSVTLLLLPRAIVPSSHRRTLPARWGPAGAPAPGAVA</sequence>
<evidence type="ECO:0000256" key="1">
    <source>
        <dbReference type="SAM" id="MobiDB-lite"/>
    </source>
</evidence>
<feature type="compositionally biased region" description="Low complexity" evidence="1">
    <location>
        <begin position="43"/>
        <end position="54"/>
    </location>
</feature>
<dbReference type="EMBL" id="BMNJ01000002">
    <property type="protein sequence ID" value="GGO97070.1"/>
    <property type="molecule type" value="Genomic_DNA"/>
</dbReference>
<protein>
    <submittedName>
        <fullName evidence="2">Uncharacterized protein</fullName>
    </submittedName>
</protein>
<feature type="region of interest" description="Disordered" evidence="1">
    <location>
        <begin position="35"/>
        <end position="54"/>
    </location>
</feature>
<evidence type="ECO:0000313" key="2">
    <source>
        <dbReference type="EMBL" id="GGO97070.1"/>
    </source>
</evidence>
<name>A0A8H9H8K7_9ACTO</name>
<comment type="caution">
    <text evidence="2">The sequence shown here is derived from an EMBL/GenBank/DDBJ whole genome shotgun (WGS) entry which is preliminary data.</text>
</comment>
<evidence type="ECO:0000313" key="3">
    <source>
        <dbReference type="Proteomes" id="UP000614239"/>
    </source>
</evidence>
<proteinExistence type="predicted"/>
<reference evidence="2" key="2">
    <citation type="submission" date="2020-09" db="EMBL/GenBank/DDBJ databases">
        <authorList>
            <person name="Sun Q."/>
            <person name="Zhou Y."/>
        </authorList>
    </citation>
    <scope>NUCLEOTIDE SEQUENCE</scope>
    <source>
        <strain evidence="2">CGMCC 4.7372</strain>
    </source>
</reference>
<dbReference type="AlphaFoldDB" id="A0A8H9H8K7"/>
<organism evidence="2 3">
    <name type="scientific">Actinomyces gaoshouyii</name>
    <dbReference type="NCBI Taxonomy" id="1960083"/>
    <lineage>
        <taxon>Bacteria</taxon>
        <taxon>Bacillati</taxon>
        <taxon>Actinomycetota</taxon>
        <taxon>Actinomycetes</taxon>
        <taxon>Actinomycetales</taxon>
        <taxon>Actinomycetaceae</taxon>
        <taxon>Actinomyces</taxon>
    </lineage>
</organism>